<dbReference type="SUPFAM" id="SSF51735">
    <property type="entry name" value="NAD(P)-binding Rossmann-fold domains"/>
    <property type="match status" value="1"/>
</dbReference>
<dbReference type="Pfam" id="PF13561">
    <property type="entry name" value="adh_short_C2"/>
    <property type="match status" value="1"/>
</dbReference>
<comment type="similarity">
    <text evidence="1">Belongs to the short-chain dehydrogenases/reductases (SDR) family.</text>
</comment>
<dbReference type="AlphaFoldDB" id="A0A6M2BV28"/>
<dbReference type="InterPro" id="IPR057326">
    <property type="entry name" value="KR_dom"/>
</dbReference>
<name>A0A6M2BV28_9GAMM</name>
<evidence type="ECO:0000313" key="4">
    <source>
        <dbReference type="Proteomes" id="UP000472676"/>
    </source>
</evidence>
<proteinExistence type="inferred from homology"/>
<evidence type="ECO:0000256" key="1">
    <source>
        <dbReference type="ARBA" id="ARBA00006484"/>
    </source>
</evidence>
<dbReference type="InterPro" id="IPR020904">
    <property type="entry name" value="Sc_DH/Rdtase_CS"/>
</dbReference>
<dbReference type="PROSITE" id="PS00061">
    <property type="entry name" value="ADH_SHORT"/>
    <property type="match status" value="1"/>
</dbReference>
<keyword evidence="4" id="KW-1185">Reference proteome</keyword>
<dbReference type="PRINTS" id="PR00081">
    <property type="entry name" value="GDHRDH"/>
</dbReference>
<dbReference type="EMBL" id="JAAMOW010000009">
    <property type="protein sequence ID" value="NGY06436.1"/>
    <property type="molecule type" value="Genomic_DNA"/>
</dbReference>
<dbReference type="FunFam" id="3.40.50.720:FF:000084">
    <property type="entry name" value="Short-chain dehydrogenase reductase"/>
    <property type="match status" value="1"/>
</dbReference>
<dbReference type="PANTHER" id="PTHR42760:SF40">
    <property type="entry name" value="3-OXOACYL-[ACYL-CARRIER-PROTEIN] REDUCTASE, CHLOROPLASTIC"/>
    <property type="match status" value="1"/>
</dbReference>
<dbReference type="SMART" id="SM00822">
    <property type="entry name" value="PKS_KR"/>
    <property type="match status" value="1"/>
</dbReference>
<dbReference type="NCBIfam" id="NF004778">
    <property type="entry name" value="PRK06124.1"/>
    <property type="match status" value="1"/>
</dbReference>
<reference evidence="3 4" key="1">
    <citation type="journal article" date="2014" name="Int. J. Syst. Evol. Microbiol.">
        <title>Solimonas terrae sp. nov., isolated from soil.</title>
        <authorList>
            <person name="Kim S.J."/>
            <person name="Moon J.Y."/>
            <person name="Weon H.Y."/>
            <person name="Ahn J.H."/>
            <person name="Chen W.M."/>
            <person name="Kwon S.W."/>
        </authorList>
    </citation>
    <scope>NUCLEOTIDE SEQUENCE [LARGE SCALE GENOMIC DNA]</scope>
    <source>
        <strain evidence="3 4">KIS83-12</strain>
    </source>
</reference>
<evidence type="ECO:0000313" key="3">
    <source>
        <dbReference type="EMBL" id="NGY06436.1"/>
    </source>
</evidence>
<dbReference type="InterPro" id="IPR036291">
    <property type="entry name" value="NAD(P)-bd_dom_sf"/>
</dbReference>
<dbReference type="Gene3D" id="3.40.50.720">
    <property type="entry name" value="NAD(P)-binding Rossmann-like Domain"/>
    <property type="match status" value="1"/>
</dbReference>
<dbReference type="PANTHER" id="PTHR42760">
    <property type="entry name" value="SHORT-CHAIN DEHYDROGENASES/REDUCTASES FAMILY MEMBER"/>
    <property type="match status" value="1"/>
</dbReference>
<dbReference type="Proteomes" id="UP000472676">
    <property type="component" value="Unassembled WGS sequence"/>
</dbReference>
<accession>A0A6M2BV28</accession>
<protein>
    <submittedName>
        <fullName evidence="3">SDR family oxidoreductase</fullName>
    </submittedName>
</protein>
<feature type="domain" description="Ketoreductase" evidence="2">
    <location>
        <begin position="9"/>
        <end position="187"/>
    </location>
</feature>
<comment type="caution">
    <text evidence="3">The sequence shown here is derived from an EMBL/GenBank/DDBJ whole genome shotgun (WGS) entry which is preliminary data.</text>
</comment>
<dbReference type="GO" id="GO:0016616">
    <property type="term" value="F:oxidoreductase activity, acting on the CH-OH group of donors, NAD or NADP as acceptor"/>
    <property type="evidence" value="ECO:0007669"/>
    <property type="project" value="UniProtKB-ARBA"/>
</dbReference>
<sequence length="252" mass="25914">MLQFSLDRKVAIVTGGSRGLGREMVRALAAAGATVYLHGRDAGRIDAALQSLDDDAAGRIRPLCFDLADEQATHATLGALTAAHGGIDILVNNASVRDRRSLAQLDRAALRTLLEIDLIAPFELARLVAPAMPSGGRIVNVTSIAGQIARGGDAAYTAAKGGLDALTRALAAELGPRGITVNAIAPGFFATEANAGMVADPAVGAWLAQRTSLGRWGRPQEIAGAVCFLASPAASYVTGQTLAVDGGHLTHF</sequence>
<gene>
    <name evidence="3" type="ORF">G7Y85_16810</name>
</gene>
<organism evidence="3 4">
    <name type="scientific">Solimonas terrae</name>
    <dbReference type="NCBI Taxonomy" id="1396819"/>
    <lineage>
        <taxon>Bacteria</taxon>
        <taxon>Pseudomonadati</taxon>
        <taxon>Pseudomonadota</taxon>
        <taxon>Gammaproteobacteria</taxon>
        <taxon>Nevskiales</taxon>
        <taxon>Nevskiaceae</taxon>
        <taxon>Solimonas</taxon>
    </lineage>
</organism>
<dbReference type="GO" id="GO:0030497">
    <property type="term" value="P:fatty acid elongation"/>
    <property type="evidence" value="ECO:0007669"/>
    <property type="project" value="TreeGrafter"/>
</dbReference>
<dbReference type="InterPro" id="IPR002347">
    <property type="entry name" value="SDR_fam"/>
</dbReference>
<dbReference type="PRINTS" id="PR00080">
    <property type="entry name" value="SDRFAMILY"/>
</dbReference>
<evidence type="ECO:0000259" key="2">
    <source>
        <dbReference type="SMART" id="SM00822"/>
    </source>
</evidence>